<keyword evidence="4" id="KW-1185">Reference proteome</keyword>
<dbReference type="Pfam" id="PF13561">
    <property type="entry name" value="adh_short_C2"/>
    <property type="match status" value="1"/>
</dbReference>
<sequence>MQEFGGKVALVTGAGSGIGEATARLLFAANAQVMLSDLNLAGVARYIDTLGSEAGSVAHDVSDETQWRRAVDLTVERFGRLDILVNCAGNGLFQSLLDADAAAFDAAVNVNQRGVFLGLKATTEALKATRGCIVNVASVAGLKASPGTFAYTATKFAVRGMTRSAALDLAPFGIRVNAVLPGPIDTPMFRATPIPGFREAIAQATALKRIGLPEEVAKAILFLASDDASYITGAELVVDGGLSA</sequence>
<protein>
    <submittedName>
        <fullName evidence="3">3-alpha-hydroxysteroid dehydrogenase</fullName>
    </submittedName>
</protein>
<dbReference type="PRINTS" id="PR00080">
    <property type="entry name" value="SDRFAMILY"/>
</dbReference>
<dbReference type="RefSeq" id="WP_066769791.1">
    <property type="nucleotide sequence ID" value="NZ_BMIP01000006.1"/>
</dbReference>
<organism evidence="3 4">
    <name type="scientific">Croceicoccus mobilis</name>
    <dbReference type="NCBI Taxonomy" id="1703339"/>
    <lineage>
        <taxon>Bacteria</taxon>
        <taxon>Pseudomonadati</taxon>
        <taxon>Pseudomonadota</taxon>
        <taxon>Alphaproteobacteria</taxon>
        <taxon>Sphingomonadales</taxon>
        <taxon>Erythrobacteraceae</taxon>
        <taxon>Croceicoccus</taxon>
    </lineage>
</organism>
<dbReference type="PROSITE" id="PS00061">
    <property type="entry name" value="ADH_SHORT"/>
    <property type="match status" value="1"/>
</dbReference>
<dbReference type="PANTHER" id="PTHR24321">
    <property type="entry name" value="DEHYDROGENASES, SHORT CHAIN"/>
    <property type="match status" value="1"/>
</dbReference>
<reference evidence="3" key="2">
    <citation type="submission" date="2020-09" db="EMBL/GenBank/DDBJ databases">
        <authorList>
            <person name="Sun Q."/>
            <person name="Zhou Y."/>
        </authorList>
    </citation>
    <scope>NUCLEOTIDE SEQUENCE</scope>
    <source>
        <strain evidence="3">CGMCC 1.15360</strain>
    </source>
</reference>
<dbReference type="Proteomes" id="UP000612349">
    <property type="component" value="Unassembled WGS sequence"/>
</dbReference>
<dbReference type="Gene3D" id="3.40.50.720">
    <property type="entry name" value="NAD(P)-binding Rossmann-like Domain"/>
    <property type="match status" value="1"/>
</dbReference>
<dbReference type="InterPro" id="IPR036291">
    <property type="entry name" value="NAD(P)-bd_dom_sf"/>
</dbReference>
<comment type="similarity">
    <text evidence="1">Belongs to the short-chain dehydrogenases/reductases (SDR) family.</text>
</comment>
<dbReference type="GO" id="GO:0016491">
    <property type="term" value="F:oxidoreductase activity"/>
    <property type="evidence" value="ECO:0007669"/>
    <property type="project" value="UniProtKB-KW"/>
</dbReference>
<evidence type="ECO:0000256" key="2">
    <source>
        <dbReference type="ARBA" id="ARBA00023002"/>
    </source>
</evidence>
<dbReference type="NCBIfam" id="NF005559">
    <property type="entry name" value="PRK07231.1"/>
    <property type="match status" value="1"/>
</dbReference>
<dbReference type="FunFam" id="3.40.50.720:FF:000084">
    <property type="entry name" value="Short-chain dehydrogenase reductase"/>
    <property type="match status" value="1"/>
</dbReference>
<dbReference type="EMBL" id="BMIP01000006">
    <property type="protein sequence ID" value="GGD74935.1"/>
    <property type="molecule type" value="Genomic_DNA"/>
</dbReference>
<keyword evidence="2" id="KW-0560">Oxidoreductase</keyword>
<proteinExistence type="inferred from homology"/>
<reference evidence="3" key="1">
    <citation type="journal article" date="2014" name="Int. J. Syst. Evol. Microbiol.">
        <title>Complete genome sequence of Corynebacterium casei LMG S-19264T (=DSM 44701T), isolated from a smear-ripened cheese.</title>
        <authorList>
            <consortium name="US DOE Joint Genome Institute (JGI-PGF)"/>
            <person name="Walter F."/>
            <person name="Albersmeier A."/>
            <person name="Kalinowski J."/>
            <person name="Ruckert C."/>
        </authorList>
    </citation>
    <scope>NUCLEOTIDE SEQUENCE</scope>
    <source>
        <strain evidence="3">CGMCC 1.15360</strain>
    </source>
</reference>
<dbReference type="AlphaFoldDB" id="A0A916Z3G8"/>
<dbReference type="InterPro" id="IPR020904">
    <property type="entry name" value="Sc_DH/Rdtase_CS"/>
</dbReference>
<evidence type="ECO:0000313" key="3">
    <source>
        <dbReference type="EMBL" id="GGD74935.1"/>
    </source>
</evidence>
<accession>A0A916Z3G8</accession>
<evidence type="ECO:0000313" key="4">
    <source>
        <dbReference type="Proteomes" id="UP000612349"/>
    </source>
</evidence>
<name>A0A916Z3G8_9SPHN</name>
<dbReference type="OrthoDB" id="5457012at2"/>
<gene>
    <name evidence="3" type="ORF">GCM10010990_25710</name>
</gene>
<comment type="caution">
    <text evidence="3">The sequence shown here is derived from an EMBL/GenBank/DDBJ whole genome shotgun (WGS) entry which is preliminary data.</text>
</comment>
<evidence type="ECO:0000256" key="1">
    <source>
        <dbReference type="ARBA" id="ARBA00006484"/>
    </source>
</evidence>
<dbReference type="PRINTS" id="PR00081">
    <property type="entry name" value="GDHRDH"/>
</dbReference>
<dbReference type="PANTHER" id="PTHR24321:SF8">
    <property type="entry name" value="ESTRADIOL 17-BETA-DEHYDROGENASE 8-RELATED"/>
    <property type="match status" value="1"/>
</dbReference>
<dbReference type="InterPro" id="IPR002347">
    <property type="entry name" value="SDR_fam"/>
</dbReference>
<dbReference type="SUPFAM" id="SSF51735">
    <property type="entry name" value="NAD(P)-binding Rossmann-fold domains"/>
    <property type="match status" value="1"/>
</dbReference>